<accession>A0A1I4C4H5</accession>
<dbReference type="OrthoDB" id="3827654at2"/>
<dbReference type="Proteomes" id="UP000199025">
    <property type="component" value="Unassembled WGS sequence"/>
</dbReference>
<organism evidence="3 4">
    <name type="scientific">Amycolatopsis sacchari</name>
    <dbReference type="NCBI Taxonomy" id="115433"/>
    <lineage>
        <taxon>Bacteria</taxon>
        <taxon>Bacillati</taxon>
        <taxon>Actinomycetota</taxon>
        <taxon>Actinomycetes</taxon>
        <taxon>Pseudonocardiales</taxon>
        <taxon>Pseudonocardiaceae</taxon>
        <taxon>Amycolatopsis</taxon>
    </lineage>
</organism>
<evidence type="ECO:0000313" key="3">
    <source>
        <dbReference type="EMBL" id="SFK75520.1"/>
    </source>
</evidence>
<dbReference type="GO" id="GO:0051213">
    <property type="term" value="F:dioxygenase activity"/>
    <property type="evidence" value="ECO:0007669"/>
    <property type="project" value="UniProtKB-KW"/>
</dbReference>
<feature type="region of interest" description="Disordered" evidence="1">
    <location>
        <begin position="113"/>
        <end position="132"/>
    </location>
</feature>
<evidence type="ECO:0000313" key="4">
    <source>
        <dbReference type="Proteomes" id="UP000199025"/>
    </source>
</evidence>
<dbReference type="InterPro" id="IPR029068">
    <property type="entry name" value="Glyas_Bleomycin-R_OHBP_Dase"/>
</dbReference>
<feature type="domain" description="VOC" evidence="2">
    <location>
        <begin position="143"/>
        <end position="257"/>
    </location>
</feature>
<reference evidence="3 4" key="1">
    <citation type="submission" date="2016-10" db="EMBL/GenBank/DDBJ databases">
        <authorList>
            <person name="de Groot N.N."/>
        </authorList>
    </citation>
    <scope>NUCLEOTIDE SEQUENCE [LARGE SCALE GENOMIC DNA]</scope>
    <source>
        <strain evidence="3 4">DSM 44468</strain>
    </source>
</reference>
<keyword evidence="3" id="KW-0560">Oxidoreductase</keyword>
<name>A0A1I4C4H5_9PSEU</name>
<keyword evidence="3" id="KW-0223">Dioxygenase</keyword>
<keyword evidence="4" id="KW-1185">Reference proteome</keyword>
<dbReference type="InterPro" id="IPR004360">
    <property type="entry name" value="Glyas_Fos-R_dOase_dom"/>
</dbReference>
<dbReference type="STRING" id="115433.SAMN05421835_13218"/>
<proteinExistence type="predicted"/>
<protein>
    <submittedName>
        <fullName evidence="3">Glyoxalase/Bleomycin resistance protein/Dioxygenase superfamily protein</fullName>
    </submittedName>
</protein>
<dbReference type="AlphaFoldDB" id="A0A1I4C4H5"/>
<dbReference type="InterPro" id="IPR037523">
    <property type="entry name" value="VOC_core"/>
</dbReference>
<dbReference type="RefSeq" id="WP_091515695.1">
    <property type="nucleotide sequence ID" value="NZ_FORP01000032.1"/>
</dbReference>
<sequence length="306" mass="33728">MSLHRLTSVTIGVPDLEATIAYYTEFGLDHRGQGVFATQDGGEQLRLVRTPVRRLVELGVGVDDTDDIARIAVQLERLGVPRDFDSNVLRATEPVTGAVVRVEVAPRIAQAPVPATPYNGPGRTERRGRAPGVVRTTRVQPKKLGHTVLGTTNLQATMGFFTEGIGFKVSDYIGDKGAFMRCSVDHHNVLAMAAPVNFLHHTSWQVDDVDDVGRGACAMLEGHPERHVWGLGRHHAGSNFFWYLKDPAGNFSEYYSDMDCIPEDDIWKPEVWEGAKGLFNWGPPPPPSFLQPEDLAELMTGQHAPR</sequence>
<gene>
    <name evidence="3" type="ORF">SAMN05421835_13218</name>
</gene>
<dbReference type="SUPFAM" id="SSF54593">
    <property type="entry name" value="Glyoxalase/Bleomycin resistance protein/Dihydroxybiphenyl dioxygenase"/>
    <property type="match status" value="2"/>
</dbReference>
<dbReference type="Gene3D" id="3.10.180.10">
    <property type="entry name" value="2,3-Dihydroxybiphenyl 1,2-Dioxygenase, domain 1"/>
    <property type="match status" value="2"/>
</dbReference>
<dbReference type="Pfam" id="PF00903">
    <property type="entry name" value="Glyoxalase"/>
    <property type="match status" value="1"/>
</dbReference>
<dbReference type="EMBL" id="FORP01000032">
    <property type="protein sequence ID" value="SFK75520.1"/>
    <property type="molecule type" value="Genomic_DNA"/>
</dbReference>
<evidence type="ECO:0000259" key="2">
    <source>
        <dbReference type="PROSITE" id="PS51819"/>
    </source>
</evidence>
<dbReference type="PROSITE" id="PS51819">
    <property type="entry name" value="VOC"/>
    <property type="match status" value="1"/>
</dbReference>
<evidence type="ECO:0000256" key="1">
    <source>
        <dbReference type="SAM" id="MobiDB-lite"/>
    </source>
</evidence>